<name>A0ACC6PZ04_9ACTN</name>
<dbReference type="Proteomes" id="UP001377168">
    <property type="component" value="Unassembled WGS sequence"/>
</dbReference>
<accession>A0ACC6PZ04</accession>
<dbReference type="EMBL" id="JBBKAJ010000022">
    <property type="protein sequence ID" value="MEJ8636695.1"/>
    <property type="molecule type" value="Genomic_DNA"/>
</dbReference>
<comment type="caution">
    <text evidence="1">The sequence shown here is derived from an EMBL/GenBank/DDBJ whole genome shotgun (WGS) entry which is preliminary data.</text>
</comment>
<evidence type="ECO:0000313" key="1">
    <source>
        <dbReference type="EMBL" id="MEJ8636695.1"/>
    </source>
</evidence>
<organism evidence="1 2">
    <name type="scientific">Streptomyces achmelvichensis</name>
    <dbReference type="NCBI Taxonomy" id="3134111"/>
    <lineage>
        <taxon>Bacteria</taxon>
        <taxon>Bacillati</taxon>
        <taxon>Actinomycetota</taxon>
        <taxon>Actinomycetes</taxon>
        <taxon>Kitasatosporales</taxon>
        <taxon>Streptomycetaceae</taxon>
        <taxon>Streptomyces</taxon>
    </lineage>
</organism>
<protein>
    <submittedName>
        <fullName evidence="1">Uncharacterized protein</fullName>
    </submittedName>
</protein>
<evidence type="ECO:0000313" key="2">
    <source>
        <dbReference type="Proteomes" id="UP001377168"/>
    </source>
</evidence>
<proteinExistence type="predicted"/>
<gene>
    <name evidence="1" type="ORF">WKI67_25350</name>
</gene>
<sequence length="53" mass="5511">MHPMRPAERVGVSPATVGRHATNPRNAGLMTTVRTGIAVLHSLTPLGRALLGA</sequence>
<keyword evidence="2" id="KW-1185">Reference proteome</keyword>
<reference evidence="1" key="1">
    <citation type="submission" date="2024-03" db="EMBL/GenBank/DDBJ databases">
        <title>Novel Streptomyces species of biotechnological and ecological value are a feature of Machair soil.</title>
        <authorList>
            <person name="Prole J.R."/>
            <person name="Goodfellow M."/>
            <person name="Allenby N."/>
            <person name="Ward A.C."/>
        </authorList>
    </citation>
    <scope>NUCLEOTIDE SEQUENCE</scope>
    <source>
        <strain evidence="1">MS2.AVA.5</strain>
    </source>
</reference>